<dbReference type="AlphaFoldDB" id="A0ABD3VDB6"/>
<reference evidence="1 2" key="1">
    <citation type="submission" date="2024-11" db="EMBL/GenBank/DDBJ databases">
        <title>Chromosome-level genome assembly of the freshwater bivalve Anodonta woodiana.</title>
        <authorList>
            <person name="Chen X."/>
        </authorList>
    </citation>
    <scope>NUCLEOTIDE SEQUENCE [LARGE SCALE GENOMIC DNA]</scope>
    <source>
        <strain evidence="1">MN2024</strain>
        <tissue evidence="1">Gills</tissue>
    </source>
</reference>
<keyword evidence="2" id="KW-1185">Reference proteome</keyword>
<gene>
    <name evidence="1" type="ORF">ACJMK2_009704</name>
</gene>
<proteinExistence type="predicted"/>
<feature type="non-terminal residue" evidence="1">
    <location>
        <position position="1"/>
    </location>
</feature>
<dbReference type="Proteomes" id="UP001634394">
    <property type="component" value="Unassembled WGS sequence"/>
</dbReference>
<sequence length="70" mass="7784">GPLILFATSPSLDDLRIVNVYISSSQIQSTQTASSFQAQIIKCREFIFTEPDVIGSPSYESENCFHLITQ</sequence>
<feature type="non-terminal residue" evidence="1">
    <location>
        <position position="70"/>
    </location>
</feature>
<dbReference type="EMBL" id="JBJQND010000012">
    <property type="protein sequence ID" value="KAL3859485.1"/>
    <property type="molecule type" value="Genomic_DNA"/>
</dbReference>
<evidence type="ECO:0000313" key="1">
    <source>
        <dbReference type="EMBL" id="KAL3859485.1"/>
    </source>
</evidence>
<evidence type="ECO:0000313" key="2">
    <source>
        <dbReference type="Proteomes" id="UP001634394"/>
    </source>
</evidence>
<accession>A0ABD3VDB6</accession>
<name>A0ABD3VDB6_SINWO</name>
<organism evidence="1 2">
    <name type="scientific">Sinanodonta woodiana</name>
    <name type="common">Chinese pond mussel</name>
    <name type="synonym">Anodonta woodiana</name>
    <dbReference type="NCBI Taxonomy" id="1069815"/>
    <lineage>
        <taxon>Eukaryota</taxon>
        <taxon>Metazoa</taxon>
        <taxon>Spiralia</taxon>
        <taxon>Lophotrochozoa</taxon>
        <taxon>Mollusca</taxon>
        <taxon>Bivalvia</taxon>
        <taxon>Autobranchia</taxon>
        <taxon>Heteroconchia</taxon>
        <taxon>Palaeoheterodonta</taxon>
        <taxon>Unionida</taxon>
        <taxon>Unionoidea</taxon>
        <taxon>Unionidae</taxon>
        <taxon>Unioninae</taxon>
        <taxon>Sinanodonta</taxon>
    </lineage>
</organism>
<protein>
    <submittedName>
        <fullName evidence="1">Uncharacterized protein</fullName>
    </submittedName>
</protein>
<comment type="caution">
    <text evidence="1">The sequence shown here is derived from an EMBL/GenBank/DDBJ whole genome shotgun (WGS) entry which is preliminary data.</text>
</comment>